<gene>
    <name evidence="5" type="primary">nuoH</name>
    <name evidence="7" type="ORF">CRI94_13815</name>
</gene>
<keyword evidence="5 6" id="KW-0520">NAD</keyword>
<evidence type="ECO:0000256" key="2">
    <source>
        <dbReference type="ARBA" id="ARBA00022692"/>
    </source>
</evidence>
<dbReference type="PANTHER" id="PTHR11432:SF3">
    <property type="entry name" value="NADH-UBIQUINONE OXIDOREDUCTASE CHAIN 1"/>
    <property type="match status" value="1"/>
</dbReference>
<reference evidence="7 8" key="1">
    <citation type="submission" date="2017-10" db="EMBL/GenBank/DDBJ databases">
        <title>Draft genome of Longibacter Salinarum.</title>
        <authorList>
            <person name="Goh K.M."/>
            <person name="Shamsir M.S."/>
            <person name="Lim S.W."/>
        </authorList>
    </citation>
    <scope>NUCLEOTIDE SEQUENCE [LARGE SCALE GENOMIC DNA]</scope>
    <source>
        <strain evidence="7 8">KCTC 52045</strain>
    </source>
</reference>
<dbReference type="RefSeq" id="WP_098076916.1">
    <property type="nucleotide sequence ID" value="NZ_PDEQ01000007.1"/>
</dbReference>
<evidence type="ECO:0000256" key="6">
    <source>
        <dbReference type="RuleBase" id="RU000471"/>
    </source>
</evidence>
<dbReference type="OrthoDB" id="9803734at2"/>
<dbReference type="PANTHER" id="PTHR11432">
    <property type="entry name" value="NADH DEHYDROGENASE SUBUNIT 1"/>
    <property type="match status" value="1"/>
</dbReference>
<evidence type="ECO:0000313" key="8">
    <source>
        <dbReference type="Proteomes" id="UP000220102"/>
    </source>
</evidence>
<dbReference type="EMBL" id="PDEQ01000007">
    <property type="protein sequence ID" value="PEN12590.1"/>
    <property type="molecule type" value="Genomic_DNA"/>
</dbReference>
<dbReference type="InterPro" id="IPR018086">
    <property type="entry name" value="NADH_UbQ_OxRdtase_su1_CS"/>
</dbReference>
<dbReference type="Pfam" id="PF00146">
    <property type="entry name" value="NADHdh"/>
    <property type="match status" value="1"/>
</dbReference>
<name>A0A2A8CVF4_9BACT</name>
<dbReference type="GO" id="GO:0048038">
    <property type="term" value="F:quinone binding"/>
    <property type="evidence" value="ECO:0007669"/>
    <property type="project" value="UniProtKB-KW"/>
</dbReference>
<dbReference type="HAMAP" id="MF_01350">
    <property type="entry name" value="NDH1_NuoH"/>
    <property type="match status" value="1"/>
</dbReference>
<keyword evidence="3 5" id="KW-1133">Transmembrane helix</keyword>
<dbReference type="GO" id="GO:0005886">
    <property type="term" value="C:plasma membrane"/>
    <property type="evidence" value="ECO:0007669"/>
    <property type="project" value="UniProtKB-SubCell"/>
</dbReference>
<comment type="subcellular location">
    <subcellularLocation>
        <location evidence="5 6">Cell membrane</location>
        <topology evidence="5 6">Multi-pass membrane protein</topology>
    </subcellularLocation>
    <subcellularLocation>
        <location evidence="1">Membrane</location>
        <topology evidence="1">Multi-pass membrane protein</topology>
    </subcellularLocation>
</comment>
<keyword evidence="8" id="KW-1185">Reference proteome</keyword>
<dbReference type="AlphaFoldDB" id="A0A2A8CVF4"/>
<keyword evidence="4 5" id="KW-0472">Membrane</keyword>
<evidence type="ECO:0000256" key="4">
    <source>
        <dbReference type="ARBA" id="ARBA00023136"/>
    </source>
</evidence>
<feature type="transmembrane region" description="Helical" evidence="5">
    <location>
        <begin position="279"/>
        <end position="299"/>
    </location>
</feature>
<keyword evidence="5" id="KW-0874">Quinone</keyword>
<comment type="caution">
    <text evidence="7">The sequence shown here is derived from an EMBL/GenBank/DDBJ whole genome shotgun (WGS) entry which is preliminary data.</text>
</comment>
<accession>A0A2A8CVF4</accession>
<organism evidence="7 8">
    <name type="scientific">Longibacter salinarum</name>
    <dbReference type="NCBI Taxonomy" id="1850348"/>
    <lineage>
        <taxon>Bacteria</taxon>
        <taxon>Pseudomonadati</taxon>
        <taxon>Rhodothermota</taxon>
        <taxon>Rhodothermia</taxon>
        <taxon>Rhodothermales</taxon>
        <taxon>Salisaetaceae</taxon>
        <taxon>Longibacter</taxon>
    </lineage>
</organism>
<feature type="transmembrane region" description="Helical" evidence="5">
    <location>
        <begin position="106"/>
        <end position="127"/>
    </location>
</feature>
<dbReference type="NCBIfam" id="NF004741">
    <property type="entry name" value="PRK06076.1-2"/>
    <property type="match status" value="1"/>
</dbReference>
<protein>
    <recommendedName>
        <fullName evidence="5">NADH-quinone oxidoreductase subunit H</fullName>
        <ecNumber evidence="5">7.1.1.-</ecNumber>
    </recommendedName>
    <alternativeName>
        <fullName evidence="5">NADH dehydrogenase I subunit H</fullName>
    </alternativeName>
    <alternativeName>
        <fullName evidence="5">NDH-1 subunit H</fullName>
    </alternativeName>
</protein>
<dbReference type="InterPro" id="IPR001694">
    <property type="entry name" value="NADH_UbQ_OxRdtase_su1/FPO"/>
</dbReference>
<dbReference type="GO" id="GO:0016655">
    <property type="term" value="F:oxidoreductase activity, acting on NAD(P)H, quinone or similar compound as acceptor"/>
    <property type="evidence" value="ECO:0007669"/>
    <property type="project" value="UniProtKB-UniRule"/>
</dbReference>
<comment type="caution">
    <text evidence="5">Lacks conserved residue(s) required for the propagation of feature annotation.</text>
</comment>
<comment type="similarity">
    <text evidence="5 6">Belongs to the complex I subunit 1 family.</text>
</comment>
<feature type="transmembrane region" description="Helical" evidence="5">
    <location>
        <begin position="80"/>
        <end position="100"/>
    </location>
</feature>
<dbReference type="GO" id="GO:0009060">
    <property type="term" value="P:aerobic respiration"/>
    <property type="evidence" value="ECO:0007669"/>
    <property type="project" value="TreeGrafter"/>
</dbReference>
<evidence type="ECO:0000256" key="1">
    <source>
        <dbReference type="ARBA" id="ARBA00004141"/>
    </source>
</evidence>
<proteinExistence type="inferred from homology"/>
<feature type="transmembrane region" description="Helical" evidence="5">
    <location>
        <begin position="6"/>
        <end position="27"/>
    </location>
</feature>
<dbReference type="PROSITE" id="PS00668">
    <property type="entry name" value="COMPLEX1_ND1_2"/>
    <property type="match status" value="1"/>
</dbReference>
<dbReference type="Proteomes" id="UP000220102">
    <property type="component" value="Unassembled WGS sequence"/>
</dbReference>
<feature type="transmembrane region" description="Helical" evidence="5">
    <location>
        <begin position="148"/>
        <end position="169"/>
    </location>
</feature>
<feature type="transmembrane region" description="Helical" evidence="5">
    <location>
        <begin position="239"/>
        <end position="259"/>
    </location>
</feature>
<evidence type="ECO:0000256" key="3">
    <source>
        <dbReference type="ARBA" id="ARBA00022989"/>
    </source>
</evidence>
<feature type="transmembrane region" description="Helical" evidence="5">
    <location>
        <begin position="319"/>
        <end position="341"/>
    </location>
</feature>
<comment type="catalytic activity">
    <reaction evidence="5">
        <text>a quinone + NADH + 5 H(+)(in) = a quinol + NAD(+) + 4 H(+)(out)</text>
        <dbReference type="Rhea" id="RHEA:57888"/>
        <dbReference type="ChEBI" id="CHEBI:15378"/>
        <dbReference type="ChEBI" id="CHEBI:24646"/>
        <dbReference type="ChEBI" id="CHEBI:57540"/>
        <dbReference type="ChEBI" id="CHEBI:57945"/>
        <dbReference type="ChEBI" id="CHEBI:132124"/>
    </reaction>
</comment>
<keyword evidence="2 5" id="KW-0812">Transmembrane</keyword>
<comment type="function">
    <text evidence="5">NDH-1 shuttles electrons from NADH, via FMN and iron-sulfur (Fe-S) centers, to quinones in the respiratory chain. The immediate electron acceptor for the enzyme in this species is believed to be ubiquinone. Couples the redox reaction to proton translocation (for every two electrons transferred, four hydrogen ions are translocated across the cytoplasmic membrane), and thus conserves the redox energy in a proton gradient. This subunit may bind ubiquinone.</text>
</comment>
<dbReference type="GO" id="GO:0003954">
    <property type="term" value="F:NADH dehydrogenase activity"/>
    <property type="evidence" value="ECO:0007669"/>
    <property type="project" value="TreeGrafter"/>
</dbReference>
<dbReference type="EC" id="7.1.1.-" evidence="5"/>
<evidence type="ECO:0000313" key="7">
    <source>
        <dbReference type="EMBL" id="PEN12590.1"/>
    </source>
</evidence>
<keyword evidence="5" id="KW-0830">Ubiquinone</keyword>
<evidence type="ECO:0000256" key="5">
    <source>
        <dbReference type="HAMAP-Rule" id="MF_01350"/>
    </source>
</evidence>
<comment type="subunit">
    <text evidence="5">NDH-1 is composed of 14 different subunits. Subunits NuoA, H, J, K, L, M, N constitute the membrane sector of the complex.</text>
</comment>
<sequence>MEYLLTAGFAFLVINAMLVSASVLVYAERRVSGFMQNRPGPNRVGPVGLLQPFADVLKFVLKEDIQPAASNKFIHSLAPVLMVVIAMSAASLIPFANGIVVADLNVGVLMLLALTSVTVYGITLAGWSSNSKYSLLGGLRSAAQMISYELSMGLAVISVVLIAGSLNLMEIVENQASGGALLGWNLVRNPVGCLIFIVTAFAETNRAPFDLPEAEQELVGGYHTEYSGMKFGMFFLAEYVNWFIASFMIVTLFFGGYLVPFQPQLIAAFPALADSVWLQIFQFGSLMLKVSFFVFLFIWVRWTFPRFKYNQLMMIGWKYLLPISLANALLVALGVIFFQSYF</sequence>
<keyword evidence="5" id="KW-1278">Translocase</keyword>
<keyword evidence="5" id="KW-1003">Cell membrane</keyword>